<evidence type="ECO:0000256" key="3">
    <source>
        <dbReference type="ARBA" id="ARBA00010617"/>
    </source>
</evidence>
<evidence type="ECO:0000313" key="11">
    <source>
        <dbReference type="Proteomes" id="UP000813824"/>
    </source>
</evidence>
<dbReference type="InterPro" id="IPR002401">
    <property type="entry name" value="Cyt_P450_E_grp-I"/>
</dbReference>
<organism evidence="10 11">
    <name type="scientific">Cristinia sonorae</name>
    <dbReference type="NCBI Taxonomy" id="1940300"/>
    <lineage>
        <taxon>Eukaryota</taxon>
        <taxon>Fungi</taxon>
        <taxon>Dikarya</taxon>
        <taxon>Basidiomycota</taxon>
        <taxon>Agaricomycotina</taxon>
        <taxon>Agaricomycetes</taxon>
        <taxon>Agaricomycetidae</taxon>
        <taxon>Agaricales</taxon>
        <taxon>Pleurotineae</taxon>
        <taxon>Stephanosporaceae</taxon>
        <taxon>Cristinia</taxon>
    </lineage>
</organism>
<dbReference type="InterPro" id="IPR001128">
    <property type="entry name" value="Cyt_P450"/>
</dbReference>
<evidence type="ECO:0000256" key="4">
    <source>
        <dbReference type="ARBA" id="ARBA00022617"/>
    </source>
</evidence>
<dbReference type="Proteomes" id="UP000813824">
    <property type="component" value="Unassembled WGS sequence"/>
</dbReference>
<comment type="cofactor">
    <cofactor evidence="1">
        <name>heme</name>
        <dbReference type="ChEBI" id="CHEBI:30413"/>
    </cofactor>
</comment>
<dbReference type="GO" id="GO:0016705">
    <property type="term" value="F:oxidoreductase activity, acting on paired donors, with incorporation or reduction of molecular oxygen"/>
    <property type="evidence" value="ECO:0007669"/>
    <property type="project" value="InterPro"/>
</dbReference>
<protein>
    <submittedName>
        <fullName evidence="10">Cytochrome P450</fullName>
    </submittedName>
</protein>
<dbReference type="CDD" id="cd11065">
    <property type="entry name" value="CYP64-like"/>
    <property type="match status" value="1"/>
</dbReference>
<comment type="caution">
    <text evidence="10">The sequence shown here is derived from an EMBL/GenBank/DDBJ whole genome shotgun (WGS) entry which is preliminary data.</text>
</comment>
<keyword evidence="7" id="KW-0408">Iron</keyword>
<dbReference type="Gene3D" id="1.10.630.10">
    <property type="entry name" value="Cytochrome P450"/>
    <property type="match status" value="1"/>
</dbReference>
<dbReference type="InterPro" id="IPR050364">
    <property type="entry name" value="Cytochrome_P450_fung"/>
</dbReference>
<dbReference type="Pfam" id="PF00067">
    <property type="entry name" value="p450"/>
    <property type="match status" value="1"/>
</dbReference>
<comment type="pathway">
    <text evidence="2">Secondary metabolite biosynthesis.</text>
</comment>
<accession>A0A8K0XSB2</accession>
<evidence type="ECO:0000256" key="8">
    <source>
        <dbReference type="ARBA" id="ARBA00023033"/>
    </source>
</evidence>
<feature type="signal peptide" evidence="9">
    <location>
        <begin position="1"/>
        <end position="18"/>
    </location>
</feature>
<gene>
    <name evidence="10" type="ORF">BXZ70DRAFT_731634</name>
</gene>
<dbReference type="PANTHER" id="PTHR46300">
    <property type="entry name" value="P450, PUTATIVE (EUROFUNG)-RELATED-RELATED"/>
    <property type="match status" value="1"/>
</dbReference>
<keyword evidence="8" id="KW-0503">Monooxygenase</keyword>
<dbReference type="PANTHER" id="PTHR46300:SF7">
    <property type="entry name" value="P450, PUTATIVE (EUROFUNG)-RELATED"/>
    <property type="match status" value="1"/>
</dbReference>
<evidence type="ECO:0000313" key="10">
    <source>
        <dbReference type="EMBL" id="KAH8103459.1"/>
    </source>
</evidence>
<keyword evidence="6" id="KW-0560">Oxidoreductase</keyword>
<evidence type="ECO:0000256" key="5">
    <source>
        <dbReference type="ARBA" id="ARBA00022723"/>
    </source>
</evidence>
<evidence type="ECO:0000256" key="6">
    <source>
        <dbReference type="ARBA" id="ARBA00023002"/>
    </source>
</evidence>
<evidence type="ECO:0000256" key="1">
    <source>
        <dbReference type="ARBA" id="ARBA00001971"/>
    </source>
</evidence>
<name>A0A8K0XSB2_9AGAR</name>
<sequence>MGILTLGLICIILGLCLARYSRRTKHPLPPGPKPWPLIGNVLDMPTIRPWEKYAEWCKEYRSDLVFLQLPMQPVIIVGSFTACIDLFEKRSQLYSDRISSVLFNMMGCDYHFSIMRYTPWWRAHRRKFHQHFHSTVVPMYQPVQLQQTRMFLSWIVKSPENSRKLIRQLITAVIFKITYGKQITSMDDEYVTLAQIGVEGIGEACIPGAYFVDLLPILRYIPSWVPGTAAKKLAEKYRPYVMGTRDKPYDEVKKAVENGTASPSWAATLVEEIRTNFGNTEAEEFNELIARNVAGVAYAAGADTTSSSSLSLLLAMAMFPEVQKKAQAELDRVVGPDRLPDFEDVERIPYIKAIVMETLRWMPVAPFAIPHAVLTDDVYEGYHIPKGSLLIPNVWAMFRNPDDYPEPEQFKPERFIGKDGNINPDVLDPINVAFGFGRRQVSSLILLRYFVPVLVYCALFRLCPGRHLAVNTLCIYAASTLYAFDITPGVDADGNPVVLSNEQLGALITMPRTVPCGLTPRTETTVCLIQEAVAEYDYVSESPE</sequence>
<evidence type="ECO:0000256" key="9">
    <source>
        <dbReference type="SAM" id="SignalP"/>
    </source>
</evidence>
<reference evidence="10" key="1">
    <citation type="journal article" date="2021" name="New Phytol.">
        <title>Evolutionary innovations through gain and loss of genes in the ectomycorrhizal Boletales.</title>
        <authorList>
            <person name="Wu G."/>
            <person name="Miyauchi S."/>
            <person name="Morin E."/>
            <person name="Kuo A."/>
            <person name="Drula E."/>
            <person name="Varga T."/>
            <person name="Kohler A."/>
            <person name="Feng B."/>
            <person name="Cao Y."/>
            <person name="Lipzen A."/>
            <person name="Daum C."/>
            <person name="Hundley H."/>
            <person name="Pangilinan J."/>
            <person name="Johnson J."/>
            <person name="Barry K."/>
            <person name="LaButti K."/>
            <person name="Ng V."/>
            <person name="Ahrendt S."/>
            <person name="Min B."/>
            <person name="Choi I.G."/>
            <person name="Park H."/>
            <person name="Plett J.M."/>
            <person name="Magnuson J."/>
            <person name="Spatafora J.W."/>
            <person name="Nagy L.G."/>
            <person name="Henrissat B."/>
            <person name="Grigoriev I.V."/>
            <person name="Yang Z.L."/>
            <person name="Xu J."/>
            <person name="Martin F.M."/>
        </authorList>
    </citation>
    <scope>NUCLEOTIDE SEQUENCE</scope>
    <source>
        <strain evidence="10">KKN 215</strain>
    </source>
</reference>
<dbReference type="InterPro" id="IPR036396">
    <property type="entry name" value="Cyt_P450_sf"/>
</dbReference>
<dbReference type="GO" id="GO:0004497">
    <property type="term" value="F:monooxygenase activity"/>
    <property type="evidence" value="ECO:0007669"/>
    <property type="project" value="UniProtKB-KW"/>
</dbReference>
<keyword evidence="9" id="KW-0732">Signal</keyword>
<keyword evidence="5" id="KW-0479">Metal-binding</keyword>
<feature type="chain" id="PRO_5035463773" evidence="9">
    <location>
        <begin position="19"/>
        <end position="544"/>
    </location>
</feature>
<dbReference type="GO" id="GO:0020037">
    <property type="term" value="F:heme binding"/>
    <property type="evidence" value="ECO:0007669"/>
    <property type="project" value="InterPro"/>
</dbReference>
<evidence type="ECO:0000256" key="2">
    <source>
        <dbReference type="ARBA" id="ARBA00005179"/>
    </source>
</evidence>
<dbReference type="OrthoDB" id="2789670at2759"/>
<dbReference type="GO" id="GO:0005506">
    <property type="term" value="F:iron ion binding"/>
    <property type="evidence" value="ECO:0007669"/>
    <property type="project" value="InterPro"/>
</dbReference>
<evidence type="ECO:0000256" key="7">
    <source>
        <dbReference type="ARBA" id="ARBA00023004"/>
    </source>
</evidence>
<dbReference type="AlphaFoldDB" id="A0A8K0XSB2"/>
<dbReference type="PRINTS" id="PR00463">
    <property type="entry name" value="EP450I"/>
</dbReference>
<dbReference type="SUPFAM" id="SSF48264">
    <property type="entry name" value="Cytochrome P450"/>
    <property type="match status" value="1"/>
</dbReference>
<keyword evidence="11" id="KW-1185">Reference proteome</keyword>
<comment type="similarity">
    <text evidence="3">Belongs to the cytochrome P450 family.</text>
</comment>
<proteinExistence type="inferred from homology"/>
<dbReference type="EMBL" id="JAEVFJ010000007">
    <property type="protein sequence ID" value="KAH8103459.1"/>
    <property type="molecule type" value="Genomic_DNA"/>
</dbReference>
<keyword evidence="4" id="KW-0349">Heme</keyword>